<sequence length="91" mass="10089">MLQIAAVYSDDSCITDTSAKMEPHQGILILNNSSYKLDDPIRDNMTLVVDDEQQDAIACQKRQLRELSVNIIHLVNVNGKPAHDALGKLTN</sequence>
<keyword evidence="2" id="KW-1185">Reference proteome</keyword>
<dbReference type="EMBL" id="JABFTP020000062">
    <property type="protein sequence ID" value="KAL3272884.1"/>
    <property type="molecule type" value="Genomic_DNA"/>
</dbReference>
<dbReference type="Proteomes" id="UP001516400">
    <property type="component" value="Unassembled WGS sequence"/>
</dbReference>
<dbReference type="AlphaFoldDB" id="A0ABD2N3J8"/>
<gene>
    <name evidence="1" type="ORF">HHI36_014344</name>
</gene>
<reference evidence="1 2" key="1">
    <citation type="journal article" date="2021" name="BMC Biol.">
        <title>Horizontally acquired antibacterial genes associated with adaptive radiation of ladybird beetles.</title>
        <authorList>
            <person name="Li H.S."/>
            <person name="Tang X.F."/>
            <person name="Huang Y.H."/>
            <person name="Xu Z.Y."/>
            <person name="Chen M.L."/>
            <person name="Du X.Y."/>
            <person name="Qiu B.Y."/>
            <person name="Chen P.T."/>
            <person name="Zhang W."/>
            <person name="Slipinski A."/>
            <person name="Escalona H.E."/>
            <person name="Waterhouse R.M."/>
            <person name="Zwick A."/>
            <person name="Pang H."/>
        </authorList>
    </citation>
    <scope>NUCLEOTIDE SEQUENCE [LARGE SCALE GENOMIC DNA]</scope>
    <source>
        <strain evidence="1">SYSU2018</strain>
    </source>
</reference>
<comment type="caution">
    <text evidence="1">The sequence shown here is derived from an EMBL/GenBank/DDBJ whole genome shotgun (WGS) entry which is preliminary data.</text>
</comment>
<organism evidence="1 2">
    <name type="scientific">Cryptolaemus montrouzieri</name>
    <dbReference type="NCBI Taxonomy" id="559131"/>
    <lineage>
        <taxon>Eukaryota</taxon>
        <taxon>Metazoa</taxon>
        <taxon>Ecdysozoa</taxon>
        <taxon>Arthropoda</taxon>
        <taxon>Hexapoda</taxon>
        <taxon>Insecta</taxon>
        <taxon>Pterygota</taxon>
        <taxon>Neoptera</taxon>
        <taxon>Endopterygota</taxon>
        <taxon>Coleoptera</taxon>
        <taxon>Polyphaga</taxon>
        <taxon>Cucujiformia</taxon>
        <taxon>Coccinelloidea</taxon>
        <taxon>Coccinellidae</taxon>
        <taxon>Scymninae</taxon>
        <taxon>Scymnini</taxon>
        <taxon>Cryptolaemus</taxon>
    </lineage>
</organism>
<protein>
    <submittedName>
        <fullName evidence="1">Uncharacterized protein</fullName>
    </submittedName>
</protein>
<accession>A0ABD2N3J8</accession>
<evidence type="ECO:0000313" key="1">
    <source>
        <dbReference type="EMBL" id="KAL3272884.1"/>
    </source>
</evidence>
<proteinExistence type="predicted"/>
<name>A0ABD2N3J8_9CUCU</name>
<evidence type="ECO:0000313" key="2">
    <source>
        <dbReference type="Proteomes" id="UP001516400"/>
    </source>
</evidence>